<organism evidence="4 5">
    <name type="scientific">Ranatra chinensis</name>
    <dbReference type="NCBI Taxonomy" id="642074"/>
    <lineage>
        <taxon>Eukaryota</taxon>
        <taxon>Metazoa</taxon>
        <taxon>Ecdysozoa</taxon>
        <taxon>Arthropoda</taxon>
        <taxon>Hexapoda</taxon>
        <taxon>Insecta</taxon>
        <taxon>Pterygota</taxon>
        <taxon>Neoptera</taxon>
        <taxon>Paraneoptera</taxon>
        <taxon>Hemiptera</taxon>
        <taxon>Heteroptera</taxon>
        <taxon>Panheteroptera</taxon>
        <taxon>Nepomorpha</taxon>
        <taxon>Nepidae</taxon>
        <taxon>Ranatrinae</taxon>
        <taxon>Ranatra</taxon>
    </lineage>
</organism>
<dbReference type="AlphaFoldDB" id="A0ABD0YNZ6"/>
<evidence type="ECO:0000259" key="3">
    <source>
        <dbReference type="PROSITE" id="PS51925"/>
    </source>
</evidence>
<dbReference type="EMBL" id="JBFDAA010000004">
    <property type="protein sequence ID" value="KAL1137620.1"/>
    <property type="molecule type" value="Genomic_DNA"/>
</dbReference>
<protein>
    <recommendedName>
        <fullName evidence="3">DM2 domain-containing protein</fullName>
    </recommendedName>
</protein>
<reference evidence="4 5" key="1">
    <citation type="submission" date="2024-07" db="EMBL/GenBank/DDBJ databases">
        <title>Chromosome-level genome assembly of the water stick insect Ranatra chinensis (Heteroptera: Nepidae).</title>
        <authorList>
            <person name="Liu X."/>
        </authorList>
    </citation>
    <scope>NUCLEOTIDE SEQUENCE [LARGE SCALE GENOMIC DNA]</scope>
    <source>
        <strain evidence="4">Cailab_2021Rc</strain>
        <tissue evidence="4">Muscle</tissue>
    </source>
</reference>
<dbReference type="Gene3D" id="1.10.245.10">
    <property type="entry name" value="SWIB/MDM2 domain"/>
    <property type="match status" value="1"/>
</dbReference>
<accession>A0ABD0YNZ6</accession>
<feature type="domain" description="DM2" evidence="3">
    <location>
        <begin position="280"/>
        <end position="357"/>
    </location>
</feature>
<dbReference type="PANTHER" id="PTHR13844">
    <property type="entry name" value="SWI/SNF-RELATED MATRIX-ASSOCIATED ACTIN-DEPENDENT REGULATOR OF CHROMATIN SUBFAMILY D"/>
    <property type="match status" value="1"/>
</dbReference>
<feature type="region of interest" description="Disordered" evidence="2">
    <location>
        <begin position="1"/>
        <end position="115"/>
    </location>
</feature>
<keyword evidence="1" id="KW-0597">Phosphoprotein</keyword>
<dbReference type="Proteomes" id="UP001558652">
    <property type="component" value="Unassembled WGS sequence"/>
</dbReference>
<comment type="caution">
    <text evidence="4">The sequence shown here is derived from an EMBL/GenBank/DDBJ whole genome shotgun (WGS) entry which is preliminary data.</text>
</comment>
<dbReference type="PROSITE" id="PS51925">
    <property type="entry name" value="SWIB_MDM2"/>
    <property type="match status" value="1"/>
</dbReference>
<dbReference type="SMART" id="SM00151">
    <property type="entry name" value="SWIB"/>
    <property type="match status" value="1"/>
</dbReference>
<dbReference type="FunFam" id="1.10.245.10:FF:000001">
    <property type="entry name" value="SWI/SNF-related matrix-associated regulator of chromatin subfamily D member 3 isoform 1"/>
    <property type="match status" value="1"/>
</dbReference>
<sequence>MAQRFPNPQQPPAGVQPPQQRYPAPPAPGLRQYPGPNFPMQQRSGGFVQGGGPGPGMMQRPQQQGPPYNPIRPPMPNQGQKRPSEVRPPQQQPKGGGSSGGGGGGGGSGGKKKKKLADKILPQKVRDLVPESQAYMDLLAFERKLDSTIMRKRLDIQEALKRPMKQKRKLRIFISNTFYPAKEATEGEEGSVASWELRVEGRLLEDAKNDPNKKNMIQVKRKFSSFFKSLVIELDKDLYGPDNHLVEWHRTPTTQETDGFQVKRPGDKNVRCTILLLLDYQPLQFKLDPRLARLLGVHTQTRPVIISALWQYIKTHKLQDAHEREFINCDKYLEQIFACTRMKFAEIPQRLNPLLHPPDPIVINHIIRWIINGAEQKQTACYDIDVEVDDTLKAQMNNFLLSTASQQEIQSLDNKIHETVETINQLKTNREFFLSFAKDPQQFIQKWIISQTRDLKTMADVVGNPEEERRSEFYYQPWAQEAVCRYFYSKVQQKRAELEQALGIRNG</sequence>
<gene>
    <name evidence="4" type="ORF">AAG570_009316</name>
</gene>
<dbReference type="GO" id="GO:0005634">
    <property type="term" value="C:nucleus"/>
    <property type="evidence" value="ECO:0007669"/>
    <property type="project" value="UniProtKB-ARBA"/>
</dbReference>
<keyword evidence="5" id="KW-1185">Reference proteome</keyword>
<dbReference type="SUPFAM" id="SSF81995">
    <property type="entry name" value="beta-sandwich domain of Sec23/24"/>
    <property type="match status" value="1"/>
</dbReference>
<proteinExistence type="predicted"/>
<dbReference type="Pfam" id="PF02201">
    <property type="entry name" value="SWIB"/>
    <property type="match status" value="1"/>
</dbReference>
<feature type="compositionally biased region" description="Gly residues" evidence="2">
    <location>
        <begin position="94"/>
        <end position="109"/>
    </location>
</feature>
<dbReference type="InterPro" id="IPR038041">
    <property type="entry name" value="SMARCD1_SWIB_dom"/>
</dbReference>
<evidence type="ECO:0000256" key="2">
    <source>
        <dbReference type="SAM" id="MobiDB-lite"/>
    </source>
</evidence>
<dbReference type="InterPro" id="IPR019835">
    <property type="entry name" value="SWIB_domain"/>
</dbReference>
<evidence type="ECO:0000256" key="1">
    <source>
        <dbReference type="ARBA" id="ARBA00022553"/>
    </source>
</evidence>
<dbReference type="CDD" id="cd17674">
    <property type="entry name" value="SWIB_BAF60A"/>
    <property type="match status" value="1"/>
</dbReference>
<evidence type="ECO:0000313" key="4">
    <source>
        <dbReference type="EMBL" id="KAL1137620.1"/>
    </source>
</evidence>
<dbReference type="SUPFAM" id="SSF47592">
    <property type="entry name" value="SWIB/MDM2 domain"/>
    <property type="match status" value="1"/>
</dbReference>
<dbReference type="InterPro" id="IPR036885">
    <property type="entry name" value="SWIB_MDM2_dom_sf"/>
</dbReference>
<feature type="compositionally biased region" description="Low complexity" evidence="2">
    <location>
        <begin position="56"/>
        <end position="66"/>
    </location>
</feature>
<name>A0ABD0YNZ6_9HEMI</name>
<evidence type="ECO:0000313" key="5">
    <source>
        <dbReference type="Proteomes" id="UP001558652"/>
    </source>
</evidence>
<dbReference type="InterPro" id="IPR003121">
    <property type="entry name" value="SWIB_MDM2_domain"/>
</dbReference>
<feature type="compositionally biased region" description="Pro residues" evidence="2">
    <location>
        <begin position="67"/>
        <end position="76"/>
    </location>
</feature>